<dbReference type="InterPro" id="IPR036429">
    <property type="entry name" value="SpoA-like_sf"/>
</dbReference>
<sequence length="348" mass="37414">MIESKDGNTMQGAPLQEADEWAMPERREREVMRDMPGKRRPPVDDYKFPTPRGVLSKAEIEALLRPDLPTINDTEAPQPGQDQPVERAFDDVELLGAEGGKRLAARLSLIFAQATGLKAAFRFRSSARVNDVEAALVETASDATAAYICYGAGEDTVTHVLQVPETLGAALVSHACGGVADLQTQPFKRAFSAIDCALIEQLLAPLRAAFDPETGFIGVETEHRFVGALVPGQSGERVRFQVVLNDEAIELDLLVTEAQKAVRSEAGPSEQPRKRPVTAVVTARLASLNVPVSKLTGLKAGDTLLLGLPADQPVQLLSGGRDGVPAFEGDIGRKGNNMAIRIRKTFNS</sequence>
<comment type="caution">
    <text evidence="3">The sequence shown here is derived from an EMBL/GenBank/DDBJ whole genome shotgun (WGS) entry which is preliminary data.</text>
</comment>
<evidence type="ECO:0000313" key="4">
    <source>
        <dbReference type="Proteomes" id="UP000266385"/>
    </source>
</evidence>
<protein>
    <recommendedName>
        <fullName evidence="2">Flagellar motor switch protein FliN-like C-terminal domain-containing protein</fullName>
    </recommendedName>
</protein>
<organism evidence="3 4">
    <name type="scientific">Henriciella mobilis</name>
    <dbReference type="NCBI Taxonomy" id="2305467"/>
    <lineage>
        <taxon>Bacteria</taxon>
        <taxon>Pseudomonadati</taxon>
        <taxon>Pseudomonadota</taxon>
        <taxon>Alphaproteobacteria</taxon>
        <taxon>Hyphomonadales</taxon>
        <taxon>Hyphomonadaceae</taxon>
        <taxon>Henriciella</taxon>
    </lineage>
</organism>
<name>A0A399RAR4_9PROT</name>
<evidence type="ECO:0000259" key="2">
    <source>
        <dbReference type="Pfam" id="PF01052"/>
    </source>
</evidence>
<dbReference type="Gene3D" id="2.30.330.10">
    <property type="entry name" value="SpoA-like"/>
    <property type="match status" value="1"/>
</dbReference>
<evidence type="ECO:0000313" key="3">
    <source>
        <dbReference type="EMBL" id="RIJ27067.1"/>
    </source>
</evidence>
<dbReference type="SUPFAM" id="SSF101801">
    <property type="entry name" value="Surface presentation of antigens (SPOA)"/>
    <property type="match status" value="1"/>
</dbReference>
<evidence type="ECO:0000256" key="1">
    <source>
        <dbReference type="SAM" id="MobiDB-lite"/>
    </source>
</evidence>
<gene>
    <name evidence="3" type="ORF">D1223_14615</name>
</gene>
<proteinExistence type="predicted"/>
<dbReference type="RefSeq" id="WP_119377181.1">
    <property type="nucleotide sequence ID" value="NZ_QWFX01000014.1"/>
</dbReference>
<dbReference type="Proteomes" id="UP000266385">
    <property type="component" value="Unassembled WGS sequence"/>
</dbReference>
<dbReference type="EMBL" id="QWFX01000014">
    <property type="protein sequence ID" value="RIJ27067.1"/>
    <property type="molecule type" value="Genomic_DNA"/>
</dbReference>
<dbReference type="AlphaFoldDB" id="A0A399RAR4"/>
<accession>A0A399RAR4</accession>
<feature type="domain" description="Flagellar motor switch protein FliN-like C-terminal" evidence="2">
    <location>
        <begin position="280"/>
        <end position="344"/>
    </location>
</feature>
<feature type="compositionally biased region" description="Basic and acidic residues" evidence="1">
    <location>
        <begin position="23"/>
        <end position="47"/>
    </location>
</feature>
<dbReference type="Pfam" id="PF01052">
    <property type="entry name" value="FliMN_C"/>
    <property type="match status" value="1"/>
</dbReference>
<keyword evidence="4" id="KW-1185">Reference proteome</keyword>
<feature type="region of interest" description="Disordered" evidence="1">
    <location>
        <begin position="1"/>
        <end position="51"/>
    </location>
</feature>
<dbReference type="InterPro" id="IPR001543">
    <property type="entry name" value="FliN-like_C"/>
</dbReference>
<dbReference type="OrthoDB" id="7616423at2"/>
<reference evidence="3 4" key="1">
    <citation type="submission" date="2018-08" db="EMBL/GenBank/DDBJ databases">
        <title>Henriciella mobilis sp. nov., isolated from seawater.</title>
        <authorList>
            <person name="Cheng H."/>
            <person name="Wu Y.-H."/>
            <person name="Xu X.-W."/>
            <person name="Guo L.-L."/>
        </authorList>
    </citation>
    <scope>NUCLEOTIDE SEQUENCE [LARGE SCALE GENOMIC DNA]</scope>
    <source>
        <strain evidence="3 4">JN25</strain>
    </source>
</reference>